<feature type="transmembrane region" description="Helical" evidence="2">
    <location>
        <begin position="236"/>
        <end position="257"/>
    </location>
</feature>
<accession>A0A939CGJ0</accession>
<feature type="transmembrane region" description="Helical" evidence="2">
    <location>
        <begin position="88"/>
        <end position="111"/>
    </location>
</feature>
<feature type="transmembrane region" description="Helical" evidence="2">
    <location>
        <begin position="117"/>
        <end position="137"/>
    </location>
</feature>
<evidence type="ECO:0000256" key="2">
    <source>
        <dbReference type="SAM" id="Phobius"/>
    </source>
</evidence>
<comment type="caution">
    <text evidence="4">The sequence shown here is derived from an EMBL/GenBank/DDBJ whole genome shotgun (WGS) entry which is preliminary data.</text>
</comment>
<feature type="transmembrane region" description="Helical" evidence="2">
    <location>
        <begin position="170"/>
        <end position="192"/>
    </location>
</feature>
<keyword evidence="2" id="KW-0812">Transmembrane</keyword>
<dbReference type="Gene3D" id="1.10.260.40">
    <property type="entry name" value="lambda repressor-like DNA-binding domains"/>
    <property type="match status" value="1"/>
</dbReference>
<dbReference type="CDD" id="cd00093">
    <property type="entry name" value="HTH_XRE"/>
    <property type="match status" value="1"/>
</dbReference>
<evidence type="ECO:0000313" key="5">
    <source>
        <dbReference type="Proteomes" id="UP000737612"/>
    </source>
</evidence>
<dbReference type="PROSITE" id="PS50943">
    <property type="entry name" value="HTH_CROC1"/>
    <property type="match status" value="1"/>
</dbReference>
<evidence type="ECO:0000259" key="3">
    <source>
        <dbReference type="PROSITE" id="PS50943"/>
    </source>
</evidence>
<feature type="transmembrane region" description="Helical" evidence="2">
    <location>
        <begin position="144"/>
        <end position="164"/>
    </location>
</feature>
<dbReference type="PANTHER" id="PTHR46558:SF13">
    <property type="entry name" value="HTH-TYPE TRANSCRIPTIONAL REGULATOR IMMR"/>
    <property type="match status" value="1"/>
</dbReference>
<name>A0A939CGJ0_9FIRM</name>
<keyword evidence="2" id="KW-1133">Transmembrane helix</keyword>
<dbReference type="Proteomes" id="UP000737612">
    <property type="component" value="Unassembled WGS sequence"/>
</dbReference>
<dbReference type="EMBL" id="JAFHBD010000036">
    <property type="protein sequence ID" value="MBN2953689.1"/>
    <property type="molecule type" value="Genomic_DNA"/>
</dbReference>
<sequence>MTLGEKIQKLRKQRGLSQEALAEKVTVTRQTISKWKLGQSLPDLDFIAQLSDIFNVSSDYLIKDEMTEPDELPYKKRNYRLSERSKRIILVIVSAAALVAGCVCLICDYFTSDSLSWSLIAAASIIAAWLMILPSLISRTKIVLKTLVTVSAIPIPLLAILSLLLNKSVIFTLGICITLITIAAIWIIYWIFRKCAKNLWRAFGFTLLVLIPVPIAITHISAYFLPQVQFDFTSDIFNSGITLTLSLVCFGIDYLLYHRKGDVTDKK</sequence>
<feature type="domain" description="HTH cro/C1-type" evidence="3">
    <location>
        <begin position="7"/>
        <end position="61"/>
    </location>
</feature>
<gene>
    <name evidence="4" type="ORF">JTJ23_08860</name>
</gene>
<keyword evidence="2" id="KW-0472">Membrane</keyword>
<evidence type="ECO:0000256" key="1">
    <source>
        <dbReference type="ARBA" id="ARBA00023125"/>
    </source>
</evidence>
<dbReference type="SUPFAM" id="SSF47413">
    <property type="entry name" value="lambda repressor-like DNA-binding domains"/>
    <property type="match status" value="1"/>
</dbReference>
<dbReference type="Pfam" id="PF01381">
    <property type="entry name" value="HTH_3"/>
    <property type="match status" value="1"/>
</dbReference>
<protein>
    <submittedName>
        <fullName evidence="4">Helix-turn-helix transcriptional regulator</fullName>
    </submittedName>
</protein>
<organism evidence="4 5">
    <name type="scientific">Fusicatenibacter saccharivorans</name>
    <dbReference type="NCBI Taxonomy" id="1150298"/>
    <lineage>
        <taxon>Bacteria</taxon>
        <taxon>Bacillati</taxon>
        <taxon>Bacillota</taxon>
        <taxon>Clostridia</taxon>
        <taxon>Lachnospirales</taxon>
        <taxon>Lachnospiraceae</taxon>
        <taxon>Fusicatenibacter</taxon>
    </lineage>
</organism>
<dbReference type="InterPro" id="IPR010982">
    <property type="entry name" value="Lambda_DNA-bd_dom_sf"/>
</dbReference>
<dbReference type="PANTHER" id="PTHR46558">
    <property type="entry name" value="TRACRIPTIONAL REGULATORY PROTEIN-RELATED-RELATED"/>
    <property type="match status" value="1"/>
</dbReference>
<feature type="transmembrane region" description="Helical" evidence="2">
    <location>
        <begin position="199"/>
        <end position="224"/>
    </location>
</feature>
<keyword evidence="1" id="KW-0238">DNA-binding</keyword>
<dbReference type="SMART" id="SM00530">
    <property type="entry name" value="HTH_XRE"/>
    <property type="match status" value="1"/>
</dbReference>
<proteinExistence type="predicted"/>
<reference evidence="4" key="1">
    <citation type="submission" date="2021-02" db="EMBL/GenBank/DDBJ databases">
        <title>Metagenome-assembled genomes from human diarrheal sample B26.</title>
        <authorList>
            <person name="Ateba T.P."/>
            <person name="Alayande K.A."/>
            <person name="Mwanza M."/>
        </authorList>
    </citation>
    <scope>NUCLEOTIDE SEQUENCE</scope>
    <source>
        <strain evidence="4">06WH</strain>
    </source>
</reference>
<dbReference type="AlphaFoldDB" id="A0A939CGJ0"/>
<evidence type="ECO:0000313" key="4">
    <source>
        <dbReference type="EMBL" id="MBN2953689.1"/>
    </source>
</evidence>
<dbReference type="InterPro" id="IPR001387">
    <property type="entry name" value="Cro/C1-type_HTH"/>
</dbReference>
<dbReference type="GO" id="GO:0003677">
    <property type="term" value="F:DNA binding"/>
    <property type="evidence" value="ECO:0007669"/>
    <property type="project" value="UniProtKB-KW"/>
</dbReference>